<dbReference type="Gene3D" id="3.90.199.10">
    <property type="entry name" value="Topoisomerase II, domain 5"/>
    <property type="match status" value="1"/>
</dbReference>
<proteinExistence type="predicted"/>
<dbReference type="GO" id="GO:0005524">
    <property type="term" value="F:ATP binding"/>
    <property type="evidence" value="ECO:0007669"/>
    <property type="project" value="UniProtKB-KW"/>
</dbReference>
<dbReference type="InterPro" id="IPR050634">
    <property type="entry name" value="DNA_Topoisomerase_II"/>
</dbReference>
<dbReference type="Pfam" id="PF00521">
    <property type="entry name" value="DNA_topoisoIV"/>
    <property type="match status" value="1"/>
</dbReference>
<keyword evidence="5" id="KW-0067">ATP-binding</keyword>
<dbReference type="EC" id="5.6.2.2" evidence="3"/>
<organism evidence="11 12">
    <name type="scientific">Halobacteriovorax marinus</name>
    <dbReference type="NCBI Taxonomy" id="97084"/>
    <lineage>
        <taxon>Bacteria</taxon>
        <taxon>Pseudomonadati</taxon>
        <taxon>Bdellovibrionota</taxon>
        <taxon>Bacteriovoracia</taxon>
        <taxon>Bacteriovoracales</taxon>
        <taxon>Halobacteriovoraceae</taxon>
        <taxon>Halobacteriovorax</taxon>
    </lineage>
</organism>
<dbReference type="PANTHER" id="PTHR10169">
    <property type="entry name" value="DNA TOPOISOMERASE/GYRASE"/>
    <property type="match status" value="1"/>
</dbReference>
<dbReference type="GO" id="GO:0003918">
    <property type="term" value="F:DNA topoisomerase type II (double strand cut, ATP-hydrolyzing) activity"/>
    <property type="evidence" value="ECO:0007669"/>
    <property type="project" value="UniProtKB-EC"/>
</dbReference>
<evidence type="ECO:0000256" key="9">
    <source>
        <dbReference type="PROSITE-ProRule" id="PRU01384"/>
    </source>
</evidence>
<dbReference type="InterPro" id="IPR002205">
    <property type="entry name" value="Topo_IIA_dom_A"/>
</dbReference>
<keyword evidence="7 9" id="KW-0238">DNA-binding</keyword>
<dbReference type="AlphaFoldDB" id="A0A1Y5F7U8"/>
<feature type="active site" description="O-(5'-phospho-DNA)-tyrosine intermediate" evidence="9">
    <location>
        <position position="121"/>
    </location>
</feature>
<reference evidence="12" key="1">
    <citation type="journal article" date="2017" name="Proc. Natl. Acad. Sci. U.S.A.">
        <title>Simulation of Deepwater Horizon oil plume reveals substrate specialization within a complex community of hydrocarbon-degraders.</title>
        <authorList>
            <person name="Hu P."/>
            <person name="Dubinsky E.A."/>
            <person name="Probst A.J."/>
            <person name="Wang J."/>
            <person name="Sieber C.M.K."/>
            <person name="Tom L.M."/>
            <person name="Gardinali P."/>
            <person name="Banfield J.F."/>
            <person name="Atlas R.M."/>
            <person name="Andersen G.L."/>
        </authorList>
    </citation>
    <scope>NUCLEOTIDE SEQUENCE [LARGE SCALE GENOMIC DNA]</scope>
</reference>
<dbReference type="GO" id="GO:0006265">
    <property type="term" value="P:DNA topological change"/>
    <property type="evidence" value="ECO:0007669"/>
    <property type="project" value="UniProtKB-UniRule"/>
</dbReference>
<evidence type="ECO:0000256" key="3">
    <source>
        <dbReference type="ARBA" id="ARBA00012895"/>
    </source>
</evidence>
<keyword evidence="8 9" id="KW-0413">Isomerase</keyword>
<evidence type="ECO:0000313" key="12">
    <source>
        <dbReference type="Proteomes" id="UP000196531"/>
    </source>
</evidence>
<dbReference type="SUPFAM" id="SSF56719">
    <property type="entry name" value="Type II DNA topoisomerase"/>
    <property type="match status" value="1"/>
</dbReference>
<dbReference type="PROSITE" id="PS52040">
    <property type="entry name" value="TOPO_IIA"/>
    <property type="match status" value="1"/>
</dbReference>
<evidence type="ECO:0000259" key="10">
    <source>
        <dbReference type="PROSITE" id="PS52040"/>
    </source>
</evidence>
<dbReference type="EMBL" id="MAAO01000006">
    <property type="protein sequence ID" value="OUR96996.1"/>
    <property type="molecule type" value="Genomic_DNA"/>
</dbReference>
<dbReference type="PANTHER" id="PTHR10169:SF38">
    <property type="entry name" value="DNA TOPOISOMERASE 2"/>
    <property type="match status" value="1"/>
</dbReference>
<dbReference type="InterPro" id="IPR013758">
    <property type="entry name" value="Topo_IIA_A/C_ab"/>
</dbReference>
<evidence type="ECO:0000313" key="11">
    <source>
        <dbReference type="EMBL" id="OUR96996.1"/>
    </source>
</evidence>
<evidence type="ECO:0000256" key="5">
    <source>
        <dbReference type="ARBA" id="ARBA00022840"/>
    </source>
</evidence>
<evidence type="ECO:0000256" key="2">
    <source>
        <dbReference type="ARBA" id="ARBA00001946"/>
    </source>
</evidence>
<keyword evidence="6 9" id="KW-0799">Topoisomerase</keyword>
<evidence type="ECO:0000256" key="6">
    <source>
        <dbReference type="ARBA" id="ARBA00023029"/>
    </source>
</evidence>
<protein>
    <recommendedName>
        <fullName evidence="3">DNA topoisomerase (ATP-hydrolyzing)</fullName>
        <ecNumber evidence="3">5.6.2.2</ecNumber>
    </recommendedName>
</protein>
<keyword evidence="4" id="KW-0547">Nucleotide-binding</keyword>
<evidence type="ECO:0000256" key="4">
    <source>
        <dbReference type="ARBA" id="ARBA00022741"/>
    </source>
</evidence>
<evidence type="ECO:0000256" key="7">
    <source>
        <dbReference type="ARBA" id="ARBA00023125"/>
    </source>
</evidence>
<gene>
    <name evidence="11" type="ORF">A9Q84_11715</name>
</gene>
<accession>A0A1Y5F7U8</accession>
<sequence>MEESYLHAMASIPLEDIVKEEYRIYQIYTLMDRAIPYLKDGLKPGQRRILFTLWKNQSKGLMKVSSATGLVLTLHPHGPASVESAIVNMAQDYTFSNNYPLIDKKGYFGERMETSPAASRYIECKLGKISQILLFDDMNQVEMVPNYDEKVMEPVNLLPKLPIMLMNGAEGIGTGFSSVIPSFGHKEIIASMINFLETGKTKKLKPFNNGYTLPIERDERGRLLFRMGFEKKGDKIFITELPRGYDAAKTYKFLAKHIEADFIKDYIDSSVDNTVNIELIFKRGVERTLKEVISTMGTMASQVPNYTLISERGVRIFEKPEEIIEIFSGQRLVVVRKRYELRCSDLEQKIIQNNEIIKFIKKKEYEVATKSKNRKTFVEYLGKKKYVFSDYLADMPIYRMTKEEVAKRVLMVKDDKKLFAEYSKVAKSPKIIKKKLIEELKDVGEQLSSWLRAKDREQIELRKKIDKKTAKAAGKKTKKKAVKKKR</sequence>
<evidence type="ECO:0000256" key="1">
    <source>
        <dbReference type="ARBA" id="ARBA00000185"/>
    </source>
</evidence>
<dbReference type="Proteomes" id="UP000196531">
    <property type="component" value="Unassembled WGS sequence"/>
</dbReference>
<dbReference type="InterPro" id="IPR013760">
    <property type="entry name" value="Topo_IIA-like_dom_sf"/>
</dbReference>
<evidence type="ECO:0000256" key="8">
    <source>
        <dbReference type="ARBA" id="ARBA00023235"/>
    </source>
</evidence>
<dbReference type="SMART" id="SM00434">
    <property type="entry name" value="TOP4c"/>
    <property type="match status" value="1"/>
</dbReference>
<comment type="caution">
    <text evidence="11">The sequence shown here is derived from an EMBL/GenBank/DDBJ whole genome shotgun (WGS) entry which is preliminary data.</text>
</comment>
<feature type="domain" description="Topo IIA-type catalytic" evidence="10">
    <location>
        <begin position="35"/>
        <end position="283"/>
    </location>
</feature>
<comment type="cofactor">
    <cofactor evidence="2">
        <name>Mg(2+)</name>
        <dbReference type="ChEBI" id="CHEBI:18420"/>
    </cofactor>
</comment>
<name>A0A1Y5F7U8_9BACT</name>
<comment type="catalytic activity">
    <reaction evidence="1 9">
        <text>ATP-dependent breakage, passage and rejoining of double-stranded DNA.</text>
        <dbReference type="EC" id="5.6.2.2"/>
    </reaction>
</comment>
<dbReference type="GO" id="GO:0000819">
    <property type="term" value="P:sister chromatid segregation"/>
    <property type="evidence" value="ECO:0007669"/>
    <property type="project" value="TreeGrafter"/>
</dbReference>
<dbReference type="GO" id="GO:0003677">
    <property type="term" value="F:DNA binding"/>
    <property type="evidence" value="ECO:0007669"/>
    <property type="project" value="UniProtKB-UniRule"/>
</dbReference>